<evidence type="ECO:0000313" key="10">
    <source>
        <dbReference type="Proteomes" id="UP000218209"/>
    </source>
</evidence>
<dbReference type="GO" id="GO:0006364">
    <property type="term" value="P:rRNA processing"/>
    <property type="evidence" value="ECO:0007669"/>
    <property type="project" value="InterPro"/>
</dbReference>
<evidence type="ECO:0000256" key="5">
    <source>
        <dbReference type="PROSITE-ProRule" id="PRU00278"/>
    </source>
</evidence>
<organism evidence="9 10">
    <name type="scientific">Porphyra umbilicalis</name>
    <name type="common">Purple laver</name>
    <name type="synonym">Red alga</name>
    <dbReference type="NCBI Taxonomy" id="2786"/>
    <lineage>
        <taxon>Eukaryota</taxon>
        <taxon>Rhodophyta</taxon>
        <taxon>Bangiophyceae</taxon>
        <taxon>Bangiales</taxon>
        <taxon>Bangiaceae</taxon>
        <taxon>Porphyra</taxon>
    </lineage>
</organism>
<evidence type="ECO:0000256" key="3">
    <source>
        <dbReference type="ARBA" id="ARBA00023110"/>
    </source>
</evidence>
<keyword evidence="4 5" id="KW-0413">Isomerase</keyword>
<proteinExistence type="inferred from homology"/>
<evidence type="ECO:0000256" key="7">
    <source>
        <dbReference type="SAM" id="MobiDB-lite"/>
    </source>
</evidence>
<dbReference type="Proteomes" id="UP000218209">
    <property type="component" value="Unassembled WGS sequence"/>
</dbReference>
<accession>A0A1X6NJP6</accession>
<keyword evidence="10" id="KW-1185">Reference proteome</keyword>
<evidence type="ECO:0000256" key="4">
    <source>
        <dbReference type="ARBA" id="ARBA00023235"/>
    </source>
</evidence>
<dbReference type="InterPro" id="IPR043323">
    <property type="entry name" value="PIN4"/>
</dbReference>
<gene>
    <name evidence="9" type="ORF">BU14_2184s0002</name>
</gene>
<name>A0A1X6NJP6_PORUM</name>
<dbReference type="GO" id="GO:0003677">
    <property type="term" value="F:DNA binding"/>
    <property type="evidence" value="ECO:0007669"/>
    <property type="project" value="InterPro"/>
</dbReference>
<reference evidence="9 10" key="1">
    <citation type="submission" date="2017-03" db="EMBL/GenBank/DDBJ databases">
        <title>WGS assembly of Porphyra umbilicalis.</title>
        <authorList>
            <person name="Brawley S.H."/>
            <person name="Blouin N.A."/>
            <person name="Ficko-Blean E."/>
            <person name="Wheeler G.L."/>
            <person name="Lohr M."/>
            <person name="Goodson H.V."/>
            <person name="Jenkins J.W."/>
            <person name="Blaby-Haas C.E."/>
            <person name="Helliwell K.E."/>
            <person name="Chan C."/>
            <person name="Marriage T."/>
            <person name="Bhattacharya D."/>
            <person name="Klein A.S."/>
            <person name="Badis Y."/>
            <person name="Brodie J."/>
            <person name="Cao Y."/>
            <person name="Collen J."/>
            <person name="Dittami S.M."/>
            <person name="Gachon C.M."/>
            <person name="Green B.R."/>
            <person name="Karpowicz S."/>
            <person name="Kim J.W."/>
            <person name="Kudahl U."/>
            <person name="Lin S."/>
            <person name="Michel G."/>
            <person name="Mittag M."/>
            <person name="Olson B.J."/>
            <person name="Pangilinan J."/>
            <person name="Peng Y."/>
            <person name="Qiu H."/>
            <person name="Shu S."/>
            <person name="Singer J.T."/>
            <person name="Smith A.G."/>
            <person name="Sprecher B.N."/>
            <person name="Wagner V."/>
            <person name="Wang W."/>
            <person name="Wang Z.-Y."/>
            <person name="Yan J."/>
            <person name="Yarish C."/>
            <person name="Zoeuner-Riek S."/>
            <person name="Zhuang Y."/>
            <person name="Zou Y."/>
            <person name="Lindquist E.A."/>
            <person name="Grimwood J."/>
            <person name="Barry K."/>
            <person name="Rokhsar D.S."/>
            <person name="Schmutz J."/>
            <person name="Stiller J.W."/>
            <person name="Grossman A.R."/>
            <person name="Prochnik S.E."/>
        </authorList>
    </citation>
    <scope>NUCLEOTIDE SEQUENCE [LARGE SCALE GENOMIC DNA]</scope>
    <source>
        <strain evidence="9">4086291</strain>
    </source>
</reference>
<dbReference type="Pfam" id="PF00639">
    <property type="entry name" value="Rotamase"/>
    <property type="match status" value="1"/>
</dbReference>
<dbReference type="AlphaFoldDB" id="A0A1X6NJP6"/>
<dbReference type="SUPFAM" id="SSF54534">
    <property type="entry name" value="FKBP-like"/>
    <property type="match status" value="1"/>
</dbReference>
<evidence type="ECO:0000313" key="9">
    <source>
        <dbReference type="EMBL" id="OSX68841.1"/>
    </source>
</evidence>
<dbReference type="GO" id="GO:0003755">
    <property type="term" value="F:peptidyl-prolyl cis-trans isomerase activity"/>
    <property type="evidence" value="ECO:0007669"/>
    <property type="project" value="UniProtKB-UniRule"/>
</dbReference>
<evidence type="ECO:0000256" key="2">
    <source>
        <dbReference type="ARBA" id="ARBA00010242"/>
    </source>
</evidence>
<dbReference type="Gene3D" id="3.10.50.40">
    <property type="match status" value="1"/>
</dbReference>
<dbReference type="InterPro" id="IPR000297">
    <property type="entry name" value="PPIase_PpiC"/>
</dbReference>
<dbReference type="PROSITE" id="PS50198">
    <property type="entry name" value="PPIC_PPIASE_2"/>
    <property type="match status" value="1"/>
</dbReference>
<feature type="compositionally biased region" description="Gly residues" evidence="7">
    <location>
        <begin position="7"/>
        <end position="25"/>
    </location>
</feature>
<dbReference type="InterPro" id="IPR046357">
    <property type="entry name" value="PPIase_dom_sf"/>
</dbReference>
<dbReference type="OrthoDB" id="1911748at2759"/>
<dbReference type="PANTHER" id="PTHR45995">
    <property type="match status" value="1"/>
</dbReference>
<keyword evidence="3 5" id="KW-0697">Rotamase</keyword>
<dbReference type="EC" id="5.2.1.8" evidence="6"/>
<evidence type="ECO:0000256" key="6">
    <source>
        <dbReference type="RuleBase" id="RU363014"/>
    </source>
</evidence>
<feature type="region of interest" description="Disordered" evidence="7">
    <location>
        <begin position="1"/>
        <end position="25"/>
    </location>
</feature>
<feature type="domain" description="PpiC" evidence="8">
    <location>
        <begin position="37"/>
        <end position="133"/>
    </location>
</feature>
<comment type="catalytic activity">
    <reaction evidence="1 6">
        <text>[protein]-peptidylproline (omega=180) = [protein]-peptidylproline (omega=0)</text>
        <dbReference type="Rhea" id="RHEA:16237"/>
        <dbReference type="Rhea" id="RHEA-COMP:10747"/>
        <dbReference type="Rhea" id="RHEA-COMP:10748"/>
        <dbReference type="ChEBI" id="CHEBI:83833"/>
        <dbReference type="ChEBI" id="CHEBI:83834"/>
        <dbReference type="EC" id="5.2.1.8"/>
    </reaction>
</comment>
<evidence type="ECO:0000256" key="1">
    <source>
        <dbReference type="ARBA" id="ARBA00000971"/>
    </source>
</evidence>
<comment type="similarity">
    <text evidence="2">Belongs to the PpiC/parvulin rotamase family. PIN4 subfamily.</text>
</comment>
<protein>
    <recommendedName>
        <fullName evidence="6">Peptidyl-prolyl cis-trans isomerase</fullName>
        <ecNumber evidence="6">5.2.1.8</ecNumber>
    </recommendedName>
</protein>
<dbReference type="EMBL" id="KV920032">
    <property type="protein sequence ID" value="OSX68841.1"/>
    <property type="molecule type" value="Genomic_DNA"/>
</dbReference>
<evidence type="ECO:0000259" key="8">
    <source>
        <dbReference type="PROSITE" id="PS50198"/>
    </source>
</evidence>
<sequence length="136" mass="14099">MGKKGAAAGGGGKGKGKGGGSGGGGADDGKLATCNFVKARHILCEKQGKINDAYKELRDGWLDDGSKVPGPKFGEIAMKYSECSSSKAGGNLGWFPRGKMEGKFQEKAFGNAPGTCSEPFKGSNGWHIVLVEGRRM</sequence>